<organism evidence="2 3">
    <name type="scientific">Streptomyces cinereospinus</name>
    <dbReference type="NCBI Taxonomy" id="285561"/>
    <lineage>
        <taxon>Bacteria</taxon>
        <taxon>Bacillati</taxon>
        <taxon>Actinomycetota</taxon>
        <taxon>Actinomycetes</taxon>
        <taxon>Kitasatosporales</taxon>
        <taxon>Streptomycetaceae</taxon>
        <taxon>Streptomyces</taxon>
    </lineage>
</organism>
<dbReference type="RefSeq" id="WP_381347770.1">
    <property type="nucleotide sequence ID" value="NZ_JBHMCY010000037.1"/>
</dbReference>
<feature type="region of interest" description="Disordered" evidence="1">
    <location>
        <begin position="180"/>
        <end position="202"/>
    </location>
</feature>
<protein>
    <submittedName>
        <fullName evidence="2">Uncharacterized protein</fullName>
    </submittedName>
</protein>
<feature type="compositionally biased region" description="Low complexity" evidence="1">
    <location>
        <begin position="192"/>
        <end position="202"/>
    </location>
</feature>
<comment type="caution">
    <text evidence="2">The sequence shown here is derived from an EMBL/GenBank/DDBJ whole genome shotgun (WGS) entry which is preliminary data.</text>
</comment>
<sequence length="202" mass="21372">MNETLAVQDGSEPGMEQSEAVRRAGEELLRVGGDCTTRAELLDYIAELGHVASAIRYGLINAAWRALLGGGAPLDRRPGAGEVERVLSLRTPGTEDKHPAESTFMHATADALKLAECLGHVLQTAWFAGMSEETRIAVGEARGRGERDIVNRVMQAVKDGLVASLPADLVEEAAAAIANAMRSPQKDKKDSASSAKDLPSGL</sequence>
<feature type="region of interest" description="Disordered" evidence="1">
    <location>
        <begin position="1"/>
        <end position="20"/>
    </location>
</feature>
<keyword evidence="3" id="KW-1185">Reference proteome</keyword>
<reference evidence="2 3" key="1">
    <citation type="submission" date="2024-09" db="EMBL/GenBank/DDBJ databases">
        <authorList>
            <person name="Sun Q."/>
            <person name="Mori K."/>
        </authorList>
    </citation>
    <scope>NUCLEOTIDE SEQUENCE [LARGE SCALE GENOMIC DNA]</scope>
    <source>
        <strain evidence="2 3">JCM 6917</strain>
    </source>
</reference>
<dbReference type="EMBL" id="JBHMCY010000037">
    <property type="protein sequence ID" value="MFB9464934.1"/>
    <property type="molecule type" value="Genomic_DNA"/>
</dbReference>
<evidence type="ECO:0000256" key="1">
    <source>
        <dbReference type="SAM" id="MobiDB-lite"/>
    </source>
</evidence>
<dbReference type="Proteomes" id="UP001589709">
    <property type="component" value="Unassembled WGS sequence"/>
</dbReference>
<name>A0ABV5N533_9ACTN</name>
<gene>
    <name evidence="2" type="ORF">ACFF45_20015</name>
</gene>
<accession>A0ABV5N533</accession>
<evidence type="ECO:0000313" key="2">
    <source>
        <dbReference type="EMBL" id="MFB9464934.1"/>
    </source>
</evidence>
<evidence type="ECO:0000313" key="3">
    <source>
        <dbReference type="Proteomes" id="UP001589709"/>
    </source>
</evidence>
<proteinExistence type="predicted"/>